<dbReference type="EMBL" id="BMAU01021341">
    <property type="protein sequence ID" value="GFY16840.1"/>
    <property type="molecule type" value="Genomic_DNA"/>
</dbReference>
<dbReference type="Proteomes" id="UP000887159">
    <property type="component" value="Unassembled WGS sequence"/>
</dbReference>
<protein>
    <submittedName>
        <fullName evidence="1">Uncharacterized protein</fullName>
    </submittedName>
</protein>
<sequence length="147" mass="16351">MRSVTVTADYRSQGVFSLAFWYCHGVYSFPDVEYAAYPHTGQPRNSKWAAKRLCREVPYFQLSLGNSGKLGGQPIENFLAHCNQPMLLPLLQQPVLPAKTLKISPAEAIKNTSQTLTSSTCLTLISKKIFVSTNSMNFVFPSRTPTC</sequence>
<dbReference type="AlphaFoldDB" id="A0A8X6SSD3"/>
<gene>
    <name evidence="1" type="ORF">TNCV_4338411</name>
</gene>
<comment type="caution">
    <text evidence="1">The sequence shown here is derived from an EMBL/GenBank/DDBJ whole genome shotgun (WGS) entry which is preliminary data.</text>
</comment>
<proteinExistence type="predicted"/>
<name>A0A8X6SSD3_TRICX</name>
<evidence type="ECO:0000313" key="2">
    <source>
        <dbReference type="Proteomes" id="UP000887159"/>
    </source>
</evidence>
<reference evidence="1" key="1">
    <citation type="submission" date="2020-08" db="EMBL/GenBank/DDBJ databases">
        <title>Multicomponent nature underlies the extraordinary mechanical properties of spider dragline silk.</title>
        <authorList>
            <person name="Kono N."/>
            <person name="Nakamura H."/>
            <person name="Mori M."/>
            <person name="Yoshida Y."/>
            <person name="Ohtoshi R."/>
            <person name="Malay A.D."/>
            <person name="Moran D.A.P."/>
            <person name="Tomita M."/>
            <person name="Numata K."/>
            <person name="Arakawa K."/>
        </authorList>
    </citation>
    <scope>NUCLEOTIDE SEQUENCE</scope>
</reference>
<evidence type="ECO:0000313" key="1">
    <source>
        <dbReference type="EMBL" id="GFY16840.1"/>
    </source>
</evidence>
<organism evidence="1 2">
    <name type="scientific">Trichonephila clavipes</name>
    <name type="common">Golden silk orbweaver</name>
    <name type="synonym">Nephila clavipes</name>
    <dbReference type="NCBI Taxonomy" id="2585209"/>
    <lineage>
        <taxon>Eukaryota</taxon>
        <taxon>Metazoa</taxon>
        <taxon>Ecdysozoa</taxon>
        <taxon>Arthropoda</taxon>
        <taxon>Chelicerata</taxon>
        <taxon>Arachnida</taxon>
        <taxon>Araneae</taxon>
        <taxon>Araneomorphae</taxon>
        <taxon>Entelegynae</taxon>
        <taxon>Araneoidea</taxon>
        <taxon>Nephilidae</taxon>
        <taxon>Trichonephila</taxon>
    </lineage>
</organism>
<accession>A0A8X6SSD3</accession>
<keyword evidence="2" id="KW-1185">Reference proteome</keyword>